<dbReference type="AlphaFoldDB" id="A0AAD9QBI2"/>
<keyword evidence="1" id="KW-0479">Metal-binding</keyword>
<dbReference type="SUPFAM" id="SSF57756">
    <property type="entry name" value="Retrovirus zinc finger-like domains"/>
    <property type="match status" value="1"/>
</dbReference>
<keyword evidence="5" id="KW-1185">Reference proteome</keyword>
<feature type="region of interest" description="Disordered" evidence="2">
    <location>
        <begin position="66"/>
        <end position="85"/>
    </location>
</feature>
<comment type="caution">
    <text evidence="4">The sequence shown here is derived from an EMBL/GenBank/DDBJ whole genome shotgun (WGS) entry which is preliminary data.</text>
</comment>
<evidence type="ECO:0000313" key="5">
    <source>
        <dbReference type="Proteomes" id="UP001249851"/>
    </source>
</evidence>
<keyword evidence="1" id="KW-0862">Zinc</keyword>
<feature type="compositionally biased region" description="Low complexity" evidence="2">
    <location>
        <begin position="8"/>
        <end position="26"/>
    </location>
</feature>
<evidence type="ECO:0000259" key="3">
    <source>
        <dbReference type="PROSITE" id="PS50158"/>
    </source>
</evidence>
<keyword evidence="1" id="KW-0863">Zinc-finger</keyword>
<dbReference type="InterPro" id="IPR001878">
    <property type="entry name" value="Znf_CCHC"/>
</dbReference>
<dbReference type="GO" id="GO:0008270">
    <property type="term" value="F:zinc ion binding"/>
    <property type="evidence" value="ECO:0007669"/>
    <property type="project" value="UniProtKB-KW"/>
</dbReference>
<feature type="region of interest" description="Disordered" evidence="2">
    <location>
        <begin position="1"/>
        <end position="49"/>
    </location>
</feature>
<protein>
    <recommendedName>
        <fullName evidence="3">CCHC-type domain-containing protein</fullName>
    </recommendedName>
</protein>
<sequence length="429" mass="47747">MVGADRASGSSGVVHTVHGSSVGSSGRRSKSHGSRSRSSSPAQPPEWAKQLLEQQQANAAELKRLQNELTSSSSKVTRKQRAPDPEFRFAGNKQQYELNRDVMEKIDEALESLDADERSAKLNEGKNLLLQRNKHILLAEKYGWDTVACYTAEPLATDSDDEKRIRKAVKECKQLRDEKKRSATAKHKAKGGVPRQFTERRVFFDRPAATPPVAGKFHSSREVRATCFRCFRQGHFARDCRSAVASGRPDGSGPANSQQSAQLRENIAFWRSIGASQWLLNVLCEGYCLPFVDFPAIKFFPNHKSALCHAEFVSVEISKLLVSGAIVEVLSADLRVCNPLGVAVNSSGKPRLILDLRYVNQHLRSCKFKYEDASKCSLGKCRKEDHLQSELISVQDSNRGSTNLTHEESLMHNETTVGAVKIDYHLPTR</sequence>
<feature type="domain" description="CCHC-type" evidence="3">
    <location>
        <begin position="227"/>
        <end position="242"/>
    </location>
</feature>
<dbReference type="PROSITE" id="PS50158">
    <property type="entry name" value="ZF_CCHC"/>
    <property type="match status" value="1"/>
</dbReference>
<feature type="non-terminal residue" evidence="4">
    <location>
        <position position="429"/>
    </location>
</feature>
<name>A0AAD9QBI2_ACRCE</name>
<gene>
    <name evidence="4" type="ORF">P5673_019292</name>
</gene>
<dbReference type="Proteomes" id="UP001249851">
    <property type="component" value="Unassembled WGS sequence"/>
</dbReference>
<accession>A0AAD9QBI2</accession>
<organism evidence="4 5">
    <name type="scientific">Acropora cervicornis</name>
    <name type="common">Staghorn coral</name>
    <dbReference type="NCBI Taxonomy" id="6130"/>
    <lineage>
        <taxon>Eukaryota</taxon>
        <taxon>Metazoa</taxon>
        <taxon>Cnidaria</taxon>
        <taxon>Anthozoa</taxon>
        <taxon>Hexacorallia</taxon>
        <taxon>Scleractinia</taxon>
        <taxon>Astrocoeniina</taxon>
        <taxon>Acroporidae</taxon>
        <taxon>Acropora</taxon>
    </lineage>
</organism>
<dbReference type="InterPro" id="IPR036875">
    <property type="entry name" value="Znf_CCHC_sf"/>
</dbReference>
<dbReference type="GO" id="GO:0003676">
    <property type="term" value="F:nucleic acid binding"/>
    <property type="evidence" value="ECO:0007669"/>
    <property type="project" value="InterPro"/>
</dbReference>
<proteinExistence type="predicted"/>
<dbReference type="SMART" id="SM00343">
    <property type="entry name" value="ZnF_C2HC"/>
    <property type="match status" value="1"/>
</dbReference>
<evidence type="ECO:0000313" key="4">
    <source>
        <dbReference type="EMBL" id="KAK2558178.1"/>
    </source>
</evidence>
<evidence type="ECO:0000256" key="2">
    <source>
        <dbReference type="SAM" id="MobiDB-lite"/>
    </source>
</evidence>
<dbReference type="EMBL" id="JARQWQ010000045">
    <property type="protein sequence ID" value="KAK2558178.1"/>
    <property type="molecule type" value="Genomic_DNA"/>
</dbReference>
<evidence type="ECO:0000256" key="1">
    <source>
        <dbReference type="PROSITE-ProRule" id="PRU00047"/>
    </source>
</evidence>
<reference evidence="4" key="1">
    <citation type="journal article" date="2023" name="G3 (Bethesda)">
        <title>Whole genome assembly and annotation of the endangered Caribbean coral Acropora cervicornis.</title>
        <authorList>
            <person name="Selwyn J.D."/>
            <person name="Vollmer S.V."/>
        </authorList>
    </citation>
    <scope>NUCLEOTIDE SEQUENCE</scope>
    <source>
        <strain evidence="4">K2</strain>
    </source>
</reference>
<reference evidence="4" key="2">
    <citation type="journal article" date="2023" name="Science">
        <title>Genomic signatures of disease resistance in endangered staghorn corals.</title>
        <authorList>
            <person name="Vollmer S.V."/>
            <person name="Selwyn J.D."/>
            <person name="Despard B.A."/>
            <person name="Roesel C.L."/>
        </authorList>
    </citation>
    <scope>NUCLEOTIDE SEQUENCE</scope>
    <source>
        <strain evidence="4">K2</strain>
    </source>
</reference>
<dbReference type="Gene3D" id="4.10.60.10">
    <property type="entry name" value="Zinc finger, CCHC-type"/>
    <property type="match status" value="1"/>
</dbReference>